<proteinExistence type="predicted"/>
<gene>
    <name evidence="3" type="ORF">KOF26_07755</name>
</gene>
<reference evidence="3 4" key="1">
    <citation type="submission" date="2021-06" db="EMBL/GenBank/DDBJ databases">
        <title>Sphingomonas sp. XMGL2, whole genome shotgun sequencing project.</title>
        <authorList>
            <person name="Zhao G."/>
            <person name="Shen L."/>
        </authorList>
    </citation>
    <scope>NUCLEOTIDE SEQUENCE [LARGE SCALE GENOMIC DNA]</scope>
    <source>
        <strain evidence="3 4">XMGL2</strain>
    </source>
</reference>
<dbReference type="PROSITE" id="PS51257">
    <property type="entry name" value="PROKAR_LIPOPROTEIN"/>
    <property type="match status" value="1"/>
</dbReference>
<feature type="signal peptide" evidence="2">
    <location>
        <begin position="1"/>
        <end position="21"/>
    </location>
</feature>
<accession>A0ABS6BHH4</accession>
<sequence length="176" mass="18210">MTGRLALLFLPLLVAGCVAPKAPPPVVTHAAPKPPPPAPVARPAPPPAAAEDWRDVALTPGTWRYTLGKDGSIAAFGADPGAPLFVIQCAVAGREVILYRPGVTMAAAATLTTSFGTQPVATGAVMGGVGWRMAARDPALDRIAFSRGRFMVEGIGPRLVLPAWAEVARVIEDCRG</sequence>
<evidence type="ECO:0000313" key="4">
    <source>
        <dbReference type="Proteomes" id="UP000776276"/>
    </source>
</evidence>
<feature type="region of interest" description="Disordered" evidence="1">
    <location>
        <begin position="27"/>
        <end position="48"/>
    </location>
</feature>
<evidence type="ECO:0000256" key="2">
    <source>
        <dbReference type="SAM" id="SignalP"/>
    </source>
</evidence>
<keyword evidence="2" id="KW-0732">Signal</keyword>
<dbReference type="RefSeq" id="WP_216322744.1">
    <property type="nucleotide sequence ID" value="NZ_JAHKRT010000003.1"/>
</dbReference>
<evidence type="ECO:0000256" key="1">
    <source>
        <dbReference type="SAM" id="MobiDB-lite"/>
    </source>
</evidence>
<feature type="chain" id="PRO_5047408956" evidence="2">
    <location>
        <begin position="22"/>
        <end position="176"/>
    </location>
</feature>
<comment type="caution">
    <text evidence="3">The sequence shown here is derived from an EMBL/GenBank/DDBJ whole genome shotgun (WGS) entry which is preliminary data.</text>
</comment>
<evidence type="ECO:0000313" key="3">
    <source>
        <dbReference type="EMBL" id="MBU3077758.1"/>
    </source>
</evidence>
<dbReference type="Proteomes" id="UP000776276">
    <property type="component" value="Unassembled WGS sequence"/>
</dbReference>
<organism evidence="3 4">
    <name type="scientific">Sphingomonas quercus</name>
    <dbReference type="NCBI Taxonomy" id="2842451"/>
    <lineage>
        <taxon>Bacteria</taxon>
        <taxon>Pseudomonadati</taxon>
        <taxon>Pseudomonadota</taxon>
        <taxon>Alphaproteobacteria</taxon>
        <taxon>Sphingomonadales</taxon>
        <taxon>Sphingomonadaceae</taxon>
        <taxon>Sphingomonas</taxon>
    </lineage>
</organism>
<protein>
    <submittedName>
        <fullName evidence="3">Uncharacterized protein</fullName>
    </submittedName>
</protein>
<dbReference type="EMBL" id="JAHKRT010000003">
    <property type="protein sequence ID" value="MBU3077758.1"/>
    <property type="molecule type" value="Genomic_DNA"/>
</dbReference>
<name>A0ABS6BHH4_9SPHN</name>
<keyword evidence="4" id="KW-1185">Reference proteome</keyword>